<dbReference type="NCBIfam" id="NF004579">
    <property type="entry name" value="PRK05925.1"/>
    <property type="match status" value="1"/>
</dbReference>
<dbReference type="GO" id="GO:0005829">
    <property type="term" value="C:cytosol"/>
    <property type="evidence" value="ECO:0007669"/>
    <property type="project" value="TreeGrafter"/>
</dbReference>
<dbReference type="RefSeq" id="WP_108897082.1">
    <property type="nucleotide sequence ID" value="NZ_LT993738.1"/>
</dbReference>
<dbReference type="KEGG" id="csee:C10C_1023"/>
<keyword evidence="8 13" id="KW-0418">Kinase</keyword>
<evidence type="ECO:0000313" key="17">
    <source>
        <dbReference type="Proteomes" id="UP000244926"/>
    </source>
</evidence>
<evidence type="ECO:0000256" key="10">
    <source>
        <dbReference type="ARBA" id="ARBA00023154"/>
    </source>
</evidence>
<accession>A0A2R8FCK9</accession>
<evidence type="ECO:0000256" key="1">
    <source>
        <dbReference type="ARBA" id="ARBA00004766"/>
    </source>
</evidence>
<evidence type="ECO:0000256" key="5">
    <source>
        <dbReference type="ARBA" id="ARBA00022605"/>
    </source>
</evidence>
<name>A0A2R8FCK9_9CHLA</name>
<evidence type="ECO:0000256" key="14">
    <source>
        <dbReference type="RuleBase" id="RU004249"/>
    </source>
</evidence>
<dbReference type="Pfam" id="PF00696">
    <property type="entry name" value="AA_kinase"/>
    <property type="match status" value="1"/>
</dbReference>
<dbReference type="UniPathway" id="UPA00051">
    <property type="reaction ID" value="UER00462"/>
</dbReference>
<keyword evidence="5 14" id="KW-0028">Amino-acid biosynthesis</keyword>
<dbReference type="EMBL" id="LT993738">
    <property type="protein sequence ID" value="SPN74154.1"/>
    <property type="molecule type" value="Genomic_DNA"/>
</dbReference>
<dbReference type="PROSITE" id="PS00324">
    <property type="entry name" value="ASPARTOKINASE"/>
    <property type="match status" value="1"/>
</dbReference>
<organism evidence="16 17">
    <name type="scientific">Chlamydia serpentis</name>
    <dbReference type="NCBI Taxonomy" id="1967782"/>
    <lineage>
        <taxon>Bacteria</taxon>
        <taxon>Pseudomonadati</taxon>
        <taxon>Chlamydiota</taxon>
        <taxon>Chlamydiia</taxon>
        <taxon>Chlamydiales</taxon>
        <taxon>Chlamydiaceae</taxon>
        <taxon>Chlamydia/Chlamydophila group</taxon>
        <taxon>Chlamydia</taxon>
    </lineage>
</organism>
<dbReference type="EC" id="2.7.2.4" evidence="13"/>
<reference evidence="17" key="1">
    <citation type="submission" date="2017-11" db="EMBL/GenBank/DDBJ databases">
        <authorList>
            <person name="Seth-Smith MB H."/>
        </authorList>
    </citation>
    <scope>NUCLEOTIDE SEQUENCE [LARGE SCALE GENOMIC DNA]</scope>
</reference>
<comment type="similarity">
    <text evidence="4 13">Belongs to the aspartokinase family.</text>
</comment>
<dbReference type="InterPro" id="IPR036393">
    <property type="entry name" value="AceGlu_kinase-like_sf"/>
</dbReference>
<dbReference type="UniPathway" id="UPA00050">
    <property type="reaction ID" value="UER00461"/>
</dbReference>
<dbReference type="PIRSF" id="PIRSF000726">
    <property type="entry name" value="Asp_kin"/>
    <property type="match status" value="1"/>
</dbReference>
<dbReference type="InterPro" id="IPR042199">
    <property type="entry name" value="AsparK_Bifunc_asparK/hSer_DH"/>
</dbReference>
<dbReference type="UniPathway" id="UPA00034">
    <property type="reaction ID" value="UER00015"/>
</dbReference>
<evidence type="ECO:0000256" key="9">
    <source>
        <dbReference type="ARBA" id="ARBA00022840"/>
    </source>
</evidence>
<feature type="binding site" evidence="12">
    <location>
        <position position="43"/>
    </location>
    <ligand>
        <name>substrate</name>
    </ligand>
</feature>
<dbReference type="NCBIfam" id="TIGR00657">
    <property type="entry name" value="asp_kinases"/>
    <property type="match status" value="1"/>
</dbReference>
<dbReference type="CDD" id="cd04243">
    <property type="entry name" value="AAK_AK-HSDH-like"/>
    <property type="match status" value="1"/>
</dbReference>
<feature type="binding site" evidence="12">
    <location>
        <begin position="7"/>
        <end position="10"/>
    </location>
    <ligand>
        <name>ATP</name>
        <dbReference type="ChEBI" id="CHEBI:30616"/>
    </ligand>
</feature>
<dbReference type="InterPro" id="IPR018042">
    <property type="entry name" value="Aspartate_kinase_CS"/>
</dbReference>
<evidence type="ECO:0000256" key="12">
    <source>
        <dbReference type="PIRSR" id="PIRSR000726-1"/>
    </source>
</evidence>
<keyword evidence="17" id="KW-1185">Reference proteome</keyword>
<feature type="binding site" evidence="12">
    <location>
        <begin position="244"/>
        <end position="245"/>
    </location>
    <ligand>
        <name>ATP</name>
        <dbReference type="ChEBI" id="CHEBI:30616"/>
    </ligand>
</feature>
<comment type="pathway">
    <text evidence="1 14">Amino-acid biosynthesis; L-lysine biosynthesis via DAP pathway; (S)-tetrahydrodipicolinate from L-aspartate: step 1/4.</text>
</comment>
<sequence>MFKVVYKFGGTSLATAENIRLVCDIICKDKPSFIVVSAVAGITDLLVDFCSTLEGRKEILRKIEEKHQNIVNDLAIPFSVAKWISRLLPYVQPIQISDLDFANILSVGEDISASLVRVVCSFYGWDLGFLEARSIILTDDNYLRATPNLDLMKEHWDELEFNETSYITQGFIGSNSSGDTVLLGRGGSDYSAALIAEISTAAEVRIYTDVNGIYTMDPKVISDAQRIPELSFEEMQNLASFGAKVLYPPMLVPCIRAGIPIFVTSTFDPEKGGTWVYAVDKSVSCEPRIKALSLSQHQSFCSVDYNVLGYRGLEEILRVLESYGIDPKLMTAQNNVIGFVMDDDVISQEVQERLIDILSISGVTHLHHNVALITMIGDNLSSSKIVSTITEKLKALPWPVFCFCQNSMALSFIVSSDLAEGFIEQLHNDYVKQKVLVV</sequence>
<gene>
    <name evidence="16" type="primary">lysC</name>
    <name evidence="16" type="ORF">C10C_1023</name>
</gene>
<dbReference type="GO" id="GO:0005524">
    <property type="term" value="F:ATP binding"/>
    <property type="evidence" value="ECO:0007669"/>
    <property type="project" value="UniProtKB-KW"/>
</dbReference>
<dbReference type="Proteomes" id="UP000244926">
    <property type="component" value="Chromosome I"/>
</dbReference>
<feature type="binding site" evidence="12">
    <location>
        <position position="214"/>
    </location>
    <ligand>
        <name>ATP</name>
        <dbReference type="ChEBI" id="CHEBI:30616"/>
    </ligand>
</feature>
<dbReference type="PANTHER" id="PTHR21499">
    <property type="entry name" value="ASPARTATE KINASE"/>
    <property type="match status" value="1"/>
</dbReference>
<comment type="catalytic activity">
    <reaction evidence="11 13">
        <text>L-aspartate + ATP = 4-phospho-L-aspartate + ADP</text>
        <dbReference type="Rhea" id="RHEA:23776"/>
        <dbReference type="ChEBI" id="CHEBI:29991"/>
        <dbReference type="ChEBI" id="CHEBI:30616"/>
        <dbReference type="ChEBI" id="CHEBI:57535"/>
        <dbReference type="ChEBI" id="CHEBI:456216"/>
        <dbReference type="EC" id="2.7.2.4"/>
    </reaction>
</comment>
<evidence type="ECO:0000259" key="15">
    <source>
        <dbReference type="Pfam" id="PF00696"/>
    </source>
</evidence>
<dbReference type="Gene3D" id="1.20.120.1320">
    <property type="entry name" value="Aspartokinase, catalytic domain"/>
    <property type="match status" value="1"/>
</dbReference>
<dbReference type="PANTHER" id="PTHR21499:SF3">
    <property type="entry name" value="ASPARTOKINASE"/>
    <property type="match status" value="1"/>
</dbReference>
<keyword evidence="6 13" id="KW-0808">Transferase</keyword>
<dbReference type="GO" id="GO:0009089">
    <property type="term" value="P:lysine biosynthetic process via diaminopimelate"/>
    <property type="evidence" value="ECO:0007669"/>
    <property type="project" value="UniProtKB-UniPathway"/>
</dbReference>
<evidence type="ECO:0000256" key="6">
    <source>
        <dbReference type="ARBA" id="ARBA00022679"/>
    </source>
</evidence>
<proteinExistence type="inferred from homology"/>
<dbReference type="Gene3D" id="3.30.70.260">
    <property type="match status" value="2"/>
</dbReference>
<dbReference type="GO" id="GO:0004072">
    <property type="term" value="F:aspartate kinase activity"/>
    <property type="evidence" value="ECO:0007669"/>
    <property type="project" value="UniProtKB-EC"/>
</dbReference>
<dbReference type="InterPro" id="IPR001341">
    <property type="entry name" value="Asp_kinase"/>
</dbReference>
<evidence type="ECO:0000256" key="3">
    <source>
        <dbReference type="ARBA" id="ARBA00005139"/>
    </source>
</evidence>
<feature type="binding site" evidence="12">
    <location>
        <begin position="208"/>
        <end position="209"/>
    </location>
    <ligand>
        <name>ATP</name>
        <dbReference type="ChEBI" id="CHEBI:30616"/>
    </ligand>
</feature>
<dbReference type="GO" id="GO:0009088">
    <property type="term" value="P:threonine biosynthetic process"/>
    <property type="evidence" value="ECO:0007669"/>
    <property type="project" value="UniProtKB-UniPathway"/>
</dbReference>
<feature type="binding site" evidence="12">
    <location>
        <position position="109"/>
    </location>
    <ligand>
        <name>substrate</name>
    </ligand>
</feature>
<dbReference type="Gene3D" id="3.40.1160.10">
    <property type="entry name" value="Acetylglutamate kinase-like"/>
    <property type="match status" value="1"/>
</dbReference>
<dbReference type="InterPro" id="IPR005260">
    <property type="entry name" value="Asp_kin_monofn"/>
</dbReference>
<evidence type="ECO:0000256" key="7">
    <source>
        <dbReference type="ARBA" id="ARBA00022741"/>
    </source>
</evidence>
<dbReference type="SUPFAM" id="SSF53633">
    <property type="entry name" value="Carbamate kinase-like"/>
    <property type="match status" value="1"/>
</dbReference>
<keyword evidence="7 12" id="KW-0547">Nucleotide-binding</keyword>
<dbReference type="OrthoDB" id="9799110at2"/>
<evidence type="ECO:0000256" key="13">
    <source>
        <dbReference type="RuleBase" id="RU003448"/>
    </source>
</evidence>
<protein>
    <recommendedName>
        <fullName evidence="13">Aspartokinase</fullName>
        <ecNumber evidence="13">2.7.2.4</ecNumber>
    </recommendedName>
</protein>
<feature type="domain" description="Aspartate/glutamate/uridylate kinase" evidence="15">
    <location>
        <begin position="3"/>
        <end position="265"/>
    </location>
</feature>
<keyword evidence="9 12" id="KW-0067">ATP-binding</keyword>
<dbReference type="AlphaFoldDB" id="A0A2R8FCK9"/>
<dbReference type="GO" id="GO:0009090">
    <property type="term" value="P:homoserine biosynthetic process"/>
    <property type="evidence" value="ECO:0007669"/>
    <property type="project" value="TreeGrafter"/>
</dbReference>
<evidence type="ECO:0000256" key="4">
    <source>
        <dbReference type="ARBA" id="ARBA00010122"/>
    </source>
</evidence>
<comment type="pathway">
    <text evidence="3 14">Amino-acid biosynthesis; L-threonine biosynthesis; L-threonine from L-aspartate: step 1/5.</text>
</comment>
<evidence type="ECO:0000256" key="11">
    <source>
        <dbReference type="ARBA" id="ARBA00047872"/>
    </source>
</evidence>
<evidence type="ECO:0000256" key="8">
    <source>
        <dbReference type="ARBA" id="ARBA00022777"/>
    </source>
</evidence>
<evidence type="ECO:0000256" key="2">
    <source>
        <dbReference type="ARBA" id="ARBA00004986"/>
    </source>
</evidence>
<comment type="pathway">
    <text evidence="2 14">Amino-acid biosynthesis; L-methionine biosynthesis via de novo pathway; L-homoserine from L-aspartate: step 1/3.</text>
</comment>
<keyword evidence="10" id="KW-0457">Lysine biosynthesis</keyword>
<dbReference type="InterPro" id="IPR001048">
    <property type="entry name" value="Asp/Glu/Uridylate_kinase"/>
</dbReference>
<evidence type="ECO:0000313" key="16">
    <source>
        <dbReference type="EMBL" id="SPN74154.1"/>
    </source>
</evidence>